<proteinExistence type="predicted"/>
<sequence>MIRGAKISEYPFYIFSTRKITIQSPQACINKSFEGLNFINKTQAFGCSKFQFEEQSKELHFPLEWTR</sequence>
<evidence type="ECO:0000313" key="2">
    <source>
        <dbReference type="Proteomes" id="UP001234297"/>
    </source>
</evidence>
<dbReference type="EMBL" id="CM056817">
    <property type="protein sequence ID" value="KAJ8620619.1"/>
    <property type="molecule type" value="Genomic_DNA"/>
</dbReference>
<gene>
    <name evidence="1" type="ORF">MRB53_029148</name>
</gene>
<comment type="caution">
    <text evidence="1">The sequence shown here is derived from an EMBL/GenBank/DDBJ whole genome shotgun (WGS) entry which is preliminary data.</text>
</comment>
<keyword evidence="2" id="KW-1185">Reference proteome</keyword>
<protein>
    <submittedName>
        <fullName evidence="1">Uncharacterized protein</fullName>
    </submittedName>
</protein>
<reference evidence="1 2" key="1">
    <citation type="journal article" date="2022" name="Hortic Res">
        <title>A haplotype resolved chromosomal level avocado genome allows analysis of novel avocado genes.</title>
        <authorList>
            <person name="Nath O."/>
            <person name="Fletcher S.J."/>
            <person name="Hayward A."/>
            <person name="Shaw L.M."/>
            <person name="Masouleh A.K."/>
            <person name="Furtado A."/>
            <person name="Henry R.J."/>
            <person name="Mitter N."/>
        </authorList>
    </citation>
    <scope>NUCLEOTIDE SEQUENCE [LARGE SCALE GENOMIC DNA]</scope>
    <source>
        <strain evidence="2">cv. Hass</strain>
    </source>
</reference>
<accession>A0ACC2KHL6</accession>
<evidence type="ECO:0000313" key="1">
    <source>
        <dbReference type="EMBL" id="KAJ8620619.1"/>
    </source>
</evidence>
<organism evidence="1 2">
    <name type="scientific">Persea americana</name>
    <name type="common">Avocado</name>
    <dbReference type="NCBI Taxonomy" id="3435"/>
    <lineage>
        <taxon>Eukaryota</taxon>
        <taxon>Viridiplantae</taxon>
        <taxon>Streptophyta</taxon>
        <taxon>Embryophyta</taxon>
        <taxon>Tracheophyta</taxon>
        <taxon>Spermatophyta</taxon>
        <taxon>Magnoliopsida</taxon>
        <taxon>Magnoliidae</taxon>
        <taxon>Laurales</taxon>
        <taxon>Lauraceae</taxon>
        <taxon>Persea</taxon>
    </lineage>
</organism>
<dbReference type="Proteomes" id="UP001234297">
    <property type="component" value="Chromosome 9"/>
</dbReference>
<name>A0ACC2KHL6_PERAE</name>